<dbReference type="InterPro" id="IPR036866">
    <property type="entry name" value="RibonucZ/Hydroxyglut_hydro"/>
</dbReference>
<dbReference type="Proteomes" id="UP000074382">
    <property type="component" value="Unassembled WGS sequence"/>
</dbReference>
<organism evidence="1 2">
    <name type="scientific">Thermobifida cellulosilytica TB100</name>
    <dbReference type="NCBI Taxonomy" id="665004"/>
    <lineage>
        <taxon>Bacteria</taxon>
        <taxon>Bacillati</taxon>
        <taxon>Actinomycetota</taxon>
        <taxon>Actinomycetes</taxon>
        <taxon>Streptosporangiales</taxon>
        <taxon>Nocardiopsidaceae</taxon>
        <taxon>Thermobifida</taxon>
    </lineage>
</organism>
<dbReference type="EMBL" id="LGEM01000022">
    <property type="protein sequence ID" value="KUP97612.1"/>
    <property type="molecule type" value="Genomic_DNA"/>
</dbReference>
<proteinExistence type="predicted"/>
<dbReference type="STRING" id="665004.AC529_06035"/>
<name>A0A147KJY5_THECS</name>
<accession>A0A147KJY5</accession>
<gene>
    <name evidence="1" type="ORF">AC529_06035</name>
</gene>
<evidence type="ECO:0000313" key="1">
    <source>
        <dbReference type="EMBL" id="KUP97612.1"/>
    </source>
</evidence>
<keyword evidence="2" id="KW-1185">Reference proteome</keyword>
<dbReference type="SUPFAM" id="SSF56281">
    <property type="entry name" value="Metallo-hydrolase/oxidoreductase"/>
    <property type="match status" value="1"/>
</dbReference>
<dbReference type="PANTHER" id="PTHR43223">
    <property type="entry name" value="ALKYL/ARYL-SULFATASE"/>
    <property type="match status" value="1"/>
</dbReference>
<dbReference type="InterPro" id="IPR052195">
    <property type="entry name" value="Bact_Alkyl/Aryl-Sulfatase"/>
</dbReference>
<sequence length="183" mass="20308">MRHGEELDLAGLRIGFFSTDLPLDISLGMHLPEHRTVLLPTTLYATPGNFMALEGAPVEYSEIWHSLMARLSTLDVEHLTGPHMESLHGKRRIRTLFSVYEDLITYLHDQTIRHLLTGAPGEDLLHCLPIPEQVAENLAPEAFHSNFGGTALMYHTRYMGWFSGNAVDLAPPRGPSAPGAAWS</sequence>
<evidence type="ECO:0000313" key="2">
    <source>
        <dbReference type="Proteomes" id="UP000074382"/>
    </source>
</evidence>
<dbReference type="PANTHER" id="PTHR43223:SF2">
    <property type="entry name" value="METALLO-BETA-LACTAMASE DOMAIN-CONTAINING PROTEIN"/>
    <property type="match status" value="1"/>
</dbReference>
<protein>
    <submittedName>
        <fullName evidence="1">Uncharacterized protein</fullName>
    </submittedName>
</protein>
<dbReference type="AlphaFoldDB" id="A0A147KJY5"/>
<dbReference type="PATRIC" id="fig|665004.4.peg.801"/>
<comment type="caution">
    <text evidence="1">The sequence shown here is derived from an EMBL/GenBank/DDBJ whole genome shotgun (WGS) entry which is preliminary data.</text>
</comment>
<dbReference type="Gene3D" id="3.60.15.30">
    <property type="entry name" value="Metallo-beta-lactamase domain"/>
    <property type="match status" value="1"/>
</dbReference>
<reference evidence="2" key="1">
    <citation type="journal article" date="2017" name="Acta Aliment.">
        <title>Plant polysaccharide degrading enzyme system of Thermpbifida cellulosilytica TB100 revealed by de novo genome project data.</title>
        <authorList>
            <person name="Toth A."/>
            <person name="Baka E."/>
            <person name="Luzics S."/>
            <person name="Bata-Vidacs I."/>
            <person name="Nagy I."/>
            <person name="Balint B."/>
            <person name="Herceg R."/>
            <person name="Olasz F."/>
            <person name="Wilk T."/>
            <person name="Nagy T."/>
            <person name="Kriszt B."/>
            <person name="Nagy I."/>
            <person name="Kukolya J."/>
        </authorList>
    </citation>
    <scope>NUCLEOTIDE SEQUENCE [LARGE SCALE GENOMIC DNA]</scope>
    <source>
        <strain evidence="2">TB100</strain>
    </source>
</reference>